<proteinExistence type="predicted"/>
<dbReference type="RefSeq" id="WP_258569224.1">
    <property type="nucleotide sequence ID" value="NZ_JAKUDN010000002.1"/>
</dbReference>
<evidence type="ECO:0000313" key="2">
    <source>
        <dbReference type="EMBL" id="MCP8352114.1"/>
    </source>
</evidence>
<feature type="compositionally biased region" description="Polar residues" evidence="1">
    <location>
        <begin position="80"/>
        <end position="92"/>
    </location>
</feature>
<protein>
    <submittedName>
        <fullName evidence="2">Uncharacterized protein</fullName>
    </submittedName>
</protein>
<gene>
    <name evidence="2" type="ORF">MKS91_02285</name>
</gene>
<dbReference type="EMBL" id="JAKUDN010000002">
    <property type="protein sequence ID" value="MCP8352114.1"/>
    <property type="molecule type" value="Genomic_DNA"/>
</dbReference>
<accession>A0ABT1L4U0</accession>
<reference evidence="2 3" key="1">
    <citation type="journal article" date="2022" name="Nat. Microbiol.">
        <title>The microbiome of a bacterivorous marine choanoflagellate contains a resource-demanding obligate bacterial associate.</title>
        <authorList>
            <person name="Needham D.M."/>
            <person name="Poirier C."/>
            <person name="Bachy C."/>
            <person name="George E.E."/>
            <person name="Wilken S."/>
            <person name="Yung C.C.M."/>
            <person name="Limardo A.J."/>
            <person name="Morando M."/>
            <person name="Sudek L."/>
            <person name="Malmstrom R.R."/>
            <person name="Keeling P.J."/>
            <person name="Santoro A.E."/>
            <person name="Worden A.Z."/>
        </authorList>
    </citation>
    <scope>NUCLEOTIDE SEQUENCE [LARGE SCALE GENOMIC DNA]</scope>
    <source>
        <strain evidence="2 3">Comchoano-2</strain>
    </source>
</reference>
<evidence type="ECO:0000256" key="1">
    <source>
        <dbReference type="SAM" id="MobiDB-lite"/>
    </source>
</evidence>
<sequence length="121" mass="13401">MEAVKSSGYRDGLRGLSPLGHEAGEVGPNYALLYNIIALQTVPEVSMLLPLMMMAGYSYRFGETFLESVGMPAAMQQKQLESMQKSYRSSDSLSERKAMKAPKPEQDLKGQPQHNRVPGKH</sequence>
<feature type="region of interest" description="Disordered" evidence="1">
    <location>
        <begin position="80"/>
        <end position="121"/>
    </location>
</feature>
<keyword evidence="3" id="KW-1185">Reference proteome</keyword>
<organism evidence="2 3">
    <name type="scientific">Candidatus Synchoanobacter obligatus</name>
    <dbReference type="NCBI Taxonomy" id="2919597"/>
    <lineage>
        <taxon>Bacteria</taxon>
        <taxon>Pseudomonadati</taxon>
        <taxon>Pseudomonadota</taxon>
        <taxon>Gammaproteobacteria</taxon>
        <taxon>Candidatus Comchoanobacterales</taxon>
        <taxon>Candidatus Comchoanobacteraceae</taxon>
        <taxon>Candidatus Synchoanobacter</taxon>
    </lineage>
</organism>
<comment type="caution">
    <text evidence="2">The sequence shown here is derived from an EMBL/GenBank/DDBJ whole genome shotgun (WGS) entry which is preliminary data.</text>
</comment>
<feature type="compositionally biased region" description="Basic and acidic residues" evidence="1">
    <location>
        <begin position="93"/>
        <end position="108"/>
    </location>
</feature>
<name>A0ABT1L4U0_9GAMM</name>
<evidence type="ECO:0000313" key="3">
    <source>
        <dbReference type="Proteomes" id="UP001320768"/>
    </source>
</evidence>
<dbReference type="Proteomes" id="UP001320768">
    <property type="component" value="Unassembled WGS sequence"/>
</dbReference>